<dbReference type="AlphaFoldDB" id="A0A147KA54"/>
<proteinExistence type="predicted"/>
<dbReference type="OrthoDB" id="2692217at2"/>
<accession>A0A147KA54</accession>
<dbReference type="Pfam" id="PF12758">
    <property type="entry name" value="DUF3813"/>
    <property type="match status" value="1"/>
</dbReference>
<organism evidence="1 2">
    <name type="scientific">Bacillus coahuilensis p1.1.43</name>
    <dbReference type="NCBI Taxonomy" id="1150625"/>
    <lineage>
        <taxon>Bacteria</taxon>
        <taxon>Bacillati</taxon>
        <taxon>Bacillota</taxon>
        <taxon>Bacilli</taxon>
        <taxon>Bacillales</taxon>
        <taxon>Bacillaceae</taxon>
        <taxon>Bacillus</taxon>
    </lineage>
</organism>
<dbReference type="RefSeq" id="WP_059282414.1">
    <property type="nucleotide sequence ID" value="NZ_LDYG01000021.1"/>
</dbReference>
<dbReference type="STRING" id="1150625.Q75_04515"/>
<dbReference type="EMBL" id="LDYG01000021">
    <property type="protein sequence ID" value="KUP07500.1"/>
    <property type="molecule type" value="Genomic_DNA"/>
</dbReference>
<evidence type="ECO:0008006" key="3">
    <source>
        <dbReference type="Google" id="ProtNLM"/>
    </source>
</evidence>
<evidence type="ECO:0000313" key="2">
    <source>
        <dbReference type="Proteomes" id="UP000074108"/>
    </source>
</evidence>
<dbReference type="InterPro" id="IPR024217">
    <property type="entry name" value="DUF3813"/>
</dbReference>
<comment type="caution">
    <text evidence="1">The sequence shown here is derived from an EMBL/GenBank/DDBJ whole genome shotgun (WGS) entry which is preliminary data.</text>
</comment>
<protein>
    <recommendedName>
        <fullName evidence="3">DUF3813 domain-containing protein</fullName>
    </recommendedName>
</protein>
<dbReference type="PATRIC" id="fig|1150625.3.peg.945"/>
<reference evidence="1 2" key="1">
    <citation type="journal article" date="2016" name="Front. Microbiol.">
        <title>Microevolution Analysis of Bacillus coahuilensis Unveils Differences in Phosphorus Acquisition Strategies and Their Regulation.</title>
        <authorList>
            <person name="Gomez-Lunar Z."/>
            <person name="Hernandez-Gonzalez I."/>
            <person name="Rodriguez-Torres M.D."/>
            <person name="Souza V."/>
            <person name="Olmedo-Alvarez G."/>
        </authorList>
    </citation>
    <scope>NUCLEOTIDE SEQUENCE [LARGE SCALE GENOMIC DNA]</scope>
    <source>
        <strain evidence="2">p1.1.43</strain>
    </source>
</reference>
<sequence length="67" mass="7619">MSNPLFRQARQFVEEAKHTVEFGSDMEIKASIAKAKNALSSAYANCNVYEQRQLRQLQGQLLEITES</sequence>
<name>A0A147KA54_9BACI</name>
<dbReference type="Proteomes" id="UP000074108">
    <property type="component" value="Unassembled WGS sequence"/>
</dbReference>
<evidence type="ECO:0000313" key="1">
    <source>
        <dbReference type="EMBL" id="KUP07500.1"/>
    </source>
</evidence>
<keyword evidence="2" id="KW-1185">Reference proteome</keyword>
<gene>
    <name evidence="1" type="ORF">Q75_04515</name>
</gene>